<proteinExistence type="predicted"/>
<dbReference type="Pfam" id="PF06022">
    <property type="entry name" value="Cir_Bir_Yir"/>
    <property type="match status" value="1"/>
</dbReference>
<organism evidence="2 3">
    <name type="scientific">Plasmodium chabaudi adami</name>
    <dbReference type="NCBI Taxonomy" id="5826"/>
    <lineage>
        <taxon>Eukaryota</taxon>
        <taxon>Sar</taxon>
        <taxon>Alveolata</taxon>
        <taxon>Apicomplexa</taxon>
        <taxon>Aconoidasida</taxon>
        <taxon>Haemosporida</taxon>
        <taxon>Plasmodiidae</taxon>
        <taxon>Plasmodium</taxon>
        <taxon>Plasmodium (Vinckeia)</taxon>
    </lineage>
</organism>
<accession>A0A1D3LA92</accession>
<keyword evidence="1" id="KW-0472">Membrane</keyword>
<evidence type="ECO:0000313" key="2">
    <source>
        <dbReference type="EMBL" id="SCL93649.1"/>
    </source>
</evidence>
<keyword evidence="1" id="KW-0812">Transmembrane</keyword>
<evidence type="ECO:0000313" key="3">
    <source>
        <dbReference type="Proteomes" id="UP000195879"/>
    </source>
</evidence>
<dbReference type="EMBL" id="FMIO01000422">
    <property type="protein sequence ID" value="SCL93649.1"/>
    <property type="molecule type" value="Genomic_DNA"/>
</dbReference>
<feature type="transmembrane region" description="Helical" evidence="1">
    <location>
        <begin position="274"/>
        <end position="295"/>
    </location>
</feature>
<reference evidence="2 3" key="1">
    <citation type="submission" date="2016-08" db="EMBL/GenBank/DDBJ databases">
        <authorList>
            <consortium name="Pathogen Informatics"/>
        </authorList>
    </citation>
    <scope>NUCLEOTIDE SEQUENCE [LARGE SCALE GENOMIC DNA]</scope>
    <source>
        <strain evidence="2 3">DK</strain>
    </source>
</reference>
<dbReference type="Proteomes" id="UP000195879">
    <property type="component" value="Unassembled WGS sequence"/>
</dbReference>
<evidence type="ECO:0000256" key="1">
    <source>
        <dbReference type="SAM" id="Phobius"/>
    </source>
</evidence>
<name>A0A1D3LA92_PLACE</name>
<dbReference type="InterPro" id="IPR006477">
    <property type="entry name" value="Yir_bir_cir"/>
</dbReference>
<keyword evidence="1" id="KW-1133">Transmembrane helix</keyword>
<protein>
    <submittedName>
        <fullName evidence="2">Plasmodium variant antigen protein Cir/Yir/Bir, putative</fullName>
    </submittedName>
</protein>
<sequence>MSEELCGAINFADEKVVFDPGSQKYTLNDKIFEAYCSTTNEDGKKECDSNGLKLSSAFMGLIEYFKSIDNENSEDDKLTQYAILWFSYKISQNSNIKLLKDTMYDILKQNDWFGEHSESIENKKDTMGIHYLYLKNLYELLKGICNTITICNKNPSNISECQESGNKCAISYRSCLISFPWEEICNPYCRVLSNLKNDYDKIREKYKSYNLPELKPPEGLSDCNDECFKQNKRYKDMIDAQNHPIDDSKIGTSTKGSLPDSSVTTTNINNGNKLPYIAVPFILLPIILGISYKYLTHGRRKKSNAKKKMKAIINLCDENKTKKGVKNAFIEKNQSE</sequence>
<gene>
    <name evidence="2" type="ORF">PCHDK_000534200</name>
</gene>
<dbReference type="AlphaFoldDB" id="A0A1D3LA92"/>